<proteinExistence type="predicted"/>
<dbReference type="PANTHER" id="PTHR12877">
    <property type="entry name" value="RHO GUANINE NUCLEOTIDE EXCHANGE FACTOR"/>
    <property type="match status" value="1"/>
</dbReference>
<reference evidence="3" key="1">
    <citation type="submission" date="2025-08" db="UniProtKB">
        <authorList>
            <consortium name="Ensembl"/>
        </authorList>
    </citation>
    <scope>IDENTIFICATION</scope>
</reference>
<dbReference type="GO" id="GO:0051056">
    <property type="term" value="P:regulation of small GTPase mediated signal transduction"/>
    <property type="evidence" value="ECO:0007669"/>
    <property type="project" value="UniProtKB-ARBA"/>
</dbReference>
<dbReference type="AlphaFoldDB" id="A0A3Q1HJ14"/>
<evidence type="ECO:0000256" key="1">
    <source>
        <dbReference type="ARBA" id="ARBA00022658"/>
    </source>
</evidence>
<evidence type="ECO:0000313" key="3">
    <source>
        <dbReference type="Ensembl" id="ENSAPOP00000028320.1"/>
    </source>
</evidence>
<dbReference type="GO" id="GO:0030036">
    <property type="term" value="P:actin cytoskeleton organization"/>
    <property type="evidence" value="ECO:0007669"/>
    <property type="project" value="TreeGrafter"/>
</dbReference>
<evidence type="ECO:0000259" key="2">
    <source>
        <dbReference type="PROSITE" id="PS50010"/>
    </source>
</evidence>
<dbReference type="InterPro" id="IPR035899">
    <property type="entry name" value="DBL_dom_sf"/>
</dbReference>
<dbReference type="GO" id="GO:0032933">
    <property type="term" value="P:SREBP signaling pathway"/>
    <property type="evidence" value="ECO:0007669"/>
    <property type="project" value="TreeGrafter"/>
</dbReference>
<dbReference type="Ensembl" id="ENSAPOT00000018402.1">
    <property type="protein sequence ID" value="ENSAPOP00000028320.1"/>
    <property type="gene ID" value="ENSAPOG00000013496.1"/>
</dbReference>
<dbReference type="SUPFAM" id="SSF48065">
    <property type="entry name" value="DBL homology domain (DH-domain)"/>
    <property type="match status" value="1"/>
</dbReference>
<dbReference type="GO" id="GO:0051496">
    <property type="term" value="P:positive regulation of stress fiber assembly"/>
    <property type="evidence" value="ECO:0007669"/>
    <property type="project" value="UniProtKB-ARBA"/>
</dbReference>
<dbReference type="InterPro" id="IPR000219">
    <property type="entry name" value="DH_dom"/>
</dbReference>
<dbReference type="GO" id="GO:0005829">
    <property type="term" value="C:cytosol"/>
    <property type="evidence" value="ECO:0007669"/>
    <property type="project" value="TreeGrafter"/>
</dbReference>
<keyword evidence="1" id="KW-0344">Guanine-nucleotide releasing factor</keyword>
<dbReference type="PANTHER" id="PTHR12877:SF16">
    <property type="entry name" value="RHO GUANINE NUCLEOTIDE EXCHANGE FACTOR 10-LIKE PROTEIN"/>
    <property type="match status" value="1"/>
</dbReference>
<dbReference type="GeneTree" id="ENSGT00940000153798"/>
<dbReference type="InParanoid" id="A0A3Q1HJ14"/>
<dbReference type="SMART" id="SM00325">
    <property type="entry name" value="RhoGEF"/>
    <property type="match status" value="1"/>
</dbReference>
<sequence length="239" mass="27663">MKAARNGTKDGLEKTKLAMIRKVSFLQRKDSTGTETVTQINMFTLYEYQKPLLDPQTLIINPKKVRQIFYRLQEIHQCHSMFQIALACRVAEWDYSEKIGDLFVASFSKSMVLNIYSDYINNFTNAMALIKKACMSKPAFLDFLKKKQASSPDRITLYGLMVKPIQRFPQFILLLQDMLKNTPSSHNDRLPLQLAVTELETLAEKLNEQKRLADQDTEIQQLVHYGRDRSLNKVKHDAL</sequence>
<dbReference type="PROSITE" id="PS50010">
    <property type="entry name" value="DH_2"/>
    <property type="match status" value="1"/>
</dbReference>
<keyword evidence="4" id="KW-1185">Reference proteome</keyword>
<dbReference type="InterPro" id="IPR039919">
    <property type="entry name" value="ARHGEF10/ARHGEF17"/>
</dbReference>
<accession>A0A3Q1HJ14</accession>
<feature type="domain" description="DH" evidence="2">
    <location>
        <begin position="21"/>
        <end position="209"/>
    </location>
</feature>
<dbReference type="FunFam" id="1.20.900.10:FF:000003">
    <property type="entry name" value="Rho guanine nucleotide exchange factor 10 like"/>
    <property type="match status" value="1"/>
</dbReference>
<dbReference type="GO" id="GO:0005085">
    <property type="term" value="F:guanyl-nucleotide exchange factor activity"/>
    <property type="evidence" value="ECO:0007669"/>
    <property type="project" value="UniProtKB-KW"/>
</dbReference>
<dbReference type="STRING" id="80966.ENSAPOP00000028320"/>
<dbReference type="Gene3D" id="1.20.900.10">
    <property type="entry name" value="Dbl homology (DH) domain"/>
    <property type="match status" value="1"/>
</dbReference>
<name>A0A3Q1HJ14_9TELE</name>
<dbReference type="Pfam" id="PF00621">
    <property type="entry name" value="RhoGEF"/>
    <property type="match status" value="1"/>
</dbReference>
<dbReference type="CDD" id="cd00160">
    <property type="entry name" value="RhoGEF"/>
    <property type="match status" value="1"/>
</dbReference>
<dbReference type="Proteomes" id="UP000257200">
    <property type="component" value="Unplaced"/>
</dbReference>
<organism evidence="3 4">
    <name type="scientific">Acanthochromis polyacanthus</name>
    <name type="common">spiny chromis</name>
    <dbReference type="NCBI Taxonomy" id="80966"/>
    <lineage>
        <taxon>Eukaryota</taxon>
        <taxon>Metazoa</taxon>
        <taxon>Chordata</taxon>
        <taxon>Craniata</taxon>
        <taxon>Vertebrata</taxon>
        <taxon>Euteleostomi</taxon>
        <taxon>Actinopterygii</taxon>
        <taxon>Neopterygii</taxon>
        <taxon>Teleostei</taxon>
        <taxon>Neoteleostei</taxon>
        <taxon>Acanthomorphata</taxon>
        <taxon>Ovalentaria</taxon>
        <taxon>Pomacentridae</taxon>
        <taxon>Acanthochromis</taxon>
    </lineage>
</organism>
<evidence type="ECO:0000313" key="4">
    <source>
        <dbReference type="Proteomes" id="UP000257200"/>
    </source>
</evidence>
<protein>
    <submittedName>
        <fullName evidence="3">Rho guanine nucleotide exchange factor 10-like protein</fullName>
    </submittedName>
</protein>
<reference evidence="3" key="2">
    <citation type="submission" date="2025-09" db="UniProtKB">
        <authorList>
            <consortium name="Ensembl"/>
        </authorList>
    </citation>
    <scope>IDENTIFICATION</scope>
</reference>